<evidence type="ECO:0000259" key="2">
    <source>
        <dbReference type="PROSITE" id="PS50056"/>
    </source>
</evidence>
<dbReference type="FunFam" id="3.90.190.10:FF:000157">
    <property type="entry name" value="Protein-tyrosine phosphatase"/>
    <property type="match status" value="1"/>
</dbReference>
<name>A0A1F5FEW0_9BACT</name>
<dbReference type="InterPro" id="IPR029021">
    <property type="entry name" value="Prot-tyrosine_phosphatase-like"/>
</dbReference>
<accession>A0A1F5FEW0</accession>
<dbReference type="InterPro" id="IPR020422">
    <property type="entry name" value="TYR_PHOSPHATASE_DUAL_dom"/>
</dbReference>
<proteinExistence type="predicted"/>
<dbReference type="SMART" id="SM00195">
    <property type="entry name" value="DSPc"/>
    <property type="match status" value="1"/>
</dbReference>
<evidence type="ECO:0000313" key="3">
    <source>
        <dbReference type="EMBL" id="OGD78178.1"/>
    </source>
</evidence>
<organism evidence="3 4">
    <name type="scientific">Candidatus Collierbacteria bacterium RIFOXYB1_FULL_49_13</name>
    <dbReference type="NCBI Taxonomy" id="1817728"/>
    <lineage>
        <taxon>Bacteria</taxon>
        <taxon>Candidatus Collieribacteriota</taxon>
    </lineage>
</organism>
<sequence length="176" mass="20078">MLLFAYLYRAIDRLYRRLWGVPSLRFSRLTDNLHLDGQYSRAGIAILRKRGITAIVSMRPRLYHQDSLAGFNMLHLPTVDKTPPSLEDLKRGVKFITQEMESGGKVYVHCRVGEGRAPTMTAAYLVSTGMTVEEALSTIRKTRPFIAPNQAQRDQLHTFHASLSHPLKQHHPRGDR</sequence>
<comment type="caution">
    <text evidence="3">The sequence shown here is derived from an EMBL/GenBank/DDBJ whole genome shotgun (WGS) entry which is preliminary data.</text>
</comment>
<reference evidence="3 4" key="1">
    <citation type="journal article" date="2016" name="Nat. Commun.">
        <title>Thousands of microbial genomes shed light on interconnected biogeochemical processes in an aquifer system.</title>
        <authorList>
            <person name="Anantharaman K."/>
            <person name="Brown C.T."/>
            <person name="Hug L.A."/>
            <person name="Sharon I."/>
            <person name="Castelle C.J."/>
            <person name="Probst A.J."/>
            <person name="Thomas B.C."/>
            <person name="Singh A."/>
            <person name="Wilkins M.J."/>
            <person name="Karaoz U."/>
            <person name="Brodie E.L."/>
            <person name="Williams K.H."/>
            <person name="Hubbard S.S."/>
            <person name="Banfield J.F."/>
        </authorList>
    </citation>
    <scope>NUCLEOTIDE SEQUENCE [LARGE SCALE GENOMIC DNA]</scope>
</reference>
<protein>
    <recommendedName>
        <fullName evidence="5">Tyrosine specific protein phosphatases domain-containing protein</fullName>
    </recommendedName>
</protein>
<dbReference type="PROSITE" id="PS50056">
    <property type="entry name" value="TYR_PHOSPHATASE_2"/>
    <property type="match status" value="1"/>
</dbReference>
<evidence type="ECO:0000259" key="1">
    <source>
        <dbReference type="PROSITE" id="PS50054"/>
    </source>
</evidence>
<dbReference type="EMBL" id="MFAM01000056">
    <property type="protein sequence ID" value="OGD78178.1"/>
    <property type="molecule type" value="Genomic_DNA"/>
</dbReference>
<dbReference type="Proteomes" id="UP000176682">
    <property type="component" value="Unassembled WGS sequence"/>
</dbReference>
<dbReference type="PROSITE" id="PS50054">
    <property type="entry name" value="TYR_PHOSPHATASE_DUAL"/>
    <property type="match status" value="1"/>
</dbReference>
<dbReference type="PANTHER" id="PTHR23339">
    <property type="entry name" value="TYROSINE SPECIFIC PROTEIN PHOSPHATASE AND DUAL SPECIFICITY PROTEIN PHOSPHATASE"/>
    <property type="match status" value="1"/>
</dbReference>
<feature type="domain" description="Tyrosine-protein phosphatase" evidence="1">
    <location>
        <begin position="25"/>
        <end position="165"/>
    </location>
</feature>
<dbReference type="CDD" id="cd14498">
    <property type="entry name" value="DSP"/>
    <property type="match status" value="1"/>
</dbReference>
<evidence type="ECO:0008006" key="5">
    <source>
        <dbReference type="Google" id="ProtNLM"/>
    </source>
</evidence>
<dbReference type="InterPro" id="IPR000340">
    <property type="entry name" value="Dual-sp_phosphatase_cat-dom"/>
</dbReference>
<evidence type="ECO:0000313" key="4">
    <source>
        <dbReference type="Proteomes" id="UP000176682"/>
    </source>
</evidence>
<dbReference type="InterPro" id="IPR000387">
    <property type="entry name" value="Tyr_Pase_dom"/>
</dbReference>
<dbReference type="AlphaFoldDB" id="A0A1F5FEW0"/>
<dbReference type="Pfam" id="PF00782">
    <property type="entry name" value="DSPc"/>
    <property type="match status" value="1"/>
</dbReference>
<gene>
    <name evidence="3" type="ORF">A2368_01455</name>
</gene>
<dbReference type="InterPro" id="IPR050561">
    <property type="entry name" value="PTP"/>
</dbReference>
<dbReference type="Gene3D" id="3.90.190.10">
    <property type="entry name" value="Protein tyrosine phosphatase superfamily"/>
    <property type="match status" value="1"/>
</dbReference>
<dbReference type="SUPFAM" id="SSF52799">
    <property type="entry name" value="(Phosphotyrosine protein) phosphatases II"/>
    <property type="match status" value="1"/>
</dbReference>
<feature type="domain" description="Tyrosine specific protein phosphatases" evidence="2">
    <location>
        <begin position="87"/>
        <end position="154"/>
    </location>
</feature>